<name>A0A3P5XXC2_9BACL</name>
<dbReference type="AlphaFoldDB" id="A0A3P5XXC2"/>
<gene>
    <name evidence="1" type="ORF">FILTAD_03044</name>
</gene>
<protein>
    <recommendedName>
        <fullName evidence="3">DUF2281 domain-containing protein</fullName>
    </recommendedName>
</protein>
<evidence type="ECO:0000313" key="2">
    <source>
        <dbReference type="Proteomes" id="UP000270468"/>
    </source>
</evidence>
<dbReference type="RefSeq" id="WP_124071850.1">
    <property type="nucleotide sequence ID" value="NZ_CBCRXF010000025.1"/>
</dbReference>
<dbReference type="EMBL" id="UXAV01000062">
    <property type="protein sequence ID" value="VDC33780.1"/>
    <property type="molecule type" value="Genomic_DNA"/>
</dbReference>
<proteinExistence type="predicted"/>
<dbReference type="Proteomes" id="UP000270468">
    <property type="component" value="Unassembled WGS sequence"/>
</dbReference>
<organism evidence="1 2">
    <name type="scientific">Filibacter tadaridae</name>
    <dbReference type="NCBI Taxonomy" id="2483811"/>
    <lineage>
        <taxon>Bacteria</taxon>
        <taxon>Bacillati</taxon>
        <taxon>Bacillota</taxon>
        <taxon>Bacilli</taxon>
        <taxon>Bacillales</taxon>
        <taxon>Caryophanaceae</taxon>
        <taxon>Filibacter</taxon>
    </lineage>
</organism>
<accession>A0A3P5XXC2</accession>
<keyword evidence="2" id="KW-1185">Reference proteome</keyword>
<dbReference type="OrthoDB" id="2628515at2"/>
<evidence type="ECO:0008006" key="3">
    <source>
        <dbReference type="Google" id="ProtNLM"/>
    </source>
</evidence>
<evidence type="ECO:0000313" key="1">
    <source>
        <dbReference type="EMBL" id="VDC33780.1"/>
    </source>
</evidence>
<sequence length="87" mass="10337">MNVNREEIKNMIDKIPEQDALELYNFLDYLKTKREIEQLNIDVNFLSEDQSLIDQIMKSRDDRANGRLYTHEAGLSYLKQKADLEDE</sequence>
<reference evidence="1 2" key="1">
    <citation type="submission" date="2018-11" db="EMBL/GenBank/DDBJ databases">
        <authorList>
            <person name="Criscuolo A."/>
        </authorList>
    </citation>
    <scope>NUCLEOTIDE SEQUENCE [LARGE SCALE GENOMIC DNA]</scope>
    <source>
        <strain evidence="1">ATB-66</strain>
    </source>
</reference>